<dbReference type="PANTHER" id="PTHR43353:SF5">
    <property type="entry name" value="SUCCINATE-SEMIALDEHYDE DEHYDROGENASE, MITOCHONDRIAL"/>
    <property type="match status" value="1"/>
</dbReference>
<dbReference type="PROSITE" id="PS00687">
    <property type="entry name" value="ALDEHYDE_DEHYDR_GLU"/>
    <property type="match status" value="1"/>
</dbReference>
<proteinExistence type="inferred from homology"/>
<dbReference type="InterPro" id="IPR016161">
    <property type="entry name" value="Ald_DH/histidinol_DH"/>
</dbReference>
<dbReference type="KEGG" id="smul:SMUL_1221"/>
<reference evidence="7 8" key="1">
    <citation type="journal article" date="2014" name="Environ. Microbiol.">
        <title>Insights into organohalide respiration and the versatile catabolism of Sulfurospirillum multivorans gained from comparative genomics and physiological studies.</title>
        <authorList>
            <person name="Goris T."/>
            <person name="Schubert T."/>
            <person name="Gadkari J."/>
            <person name="Wubet T."/>
            <person name="Tarkka M."/>
            <person name="Buscot F."/>
            <person name="Adrian L."/>
            <person name="Diekert G."/>
        </authorList>
    </citation>
    <scope>NUCLEOTIDE SEQUENCE [LARGE SCALE GENOMIC DNA]</scope>
    <source>
        <strain evidence="8">DM 12446 / JCM 15788 / NBRC 109480</strain>
    </source>
</reference>
<dbReference type="AlphaFoldDB" id="A0AA86ALK8"/>
<dbReference type="GO" id="GO:0005829">
    <property type="term" value="C:cytosol"/>
    <property type="evidence" value="ECO:0007669"/>
    <property type="project" value="TreeGrafter"/>
</dbReference>
<evidence type="ECO:0000256" key="1">
    <source>
        <dbReference type="ARBA" id="ARBA00004921"/>
    </source>
</evidence>
<dbReference type="FunFam" id="3.40.309.10:FF:000009">
    <property type="entry name" value="Aldehyde dehydrogenase A"/>
    <property type="match status" value="1"/>
</dbReference>
<dbReference type="EC" id="1.2.1.21" evidence="7"/>
<dbReference type="CDD" id="cd07088">
    <property type="entry name" value="ALDH_LactADH-AldA"/>
    <property type="match status" value="1"/>
</dbReference>
<dbReference type="GO" id="GO:0009450">
    <property type="term" value="P:gamma-aminobutyric acid catabolic process"/>
    <property type="evidence" value="ECO:0007669"/>
    <property type="project" value="TreeGrafter"/>
</dbReference>
<dbReference type="FunFam" id="3.40.605.10:FF:000022">
    <property type="entry name" value="Aldehyde dehydrogenase A"/>
    <property type="match status" value="1"/>
</dbReference>
<evidence type="ECO:0000256" key="4">
    <source>
        <dbReference type="PROSITE-ProRule" id="PRU10007"/>
    </source>
</evidence>
<protein>
    <submittedName>
        <fullName evidence="7">Lactaldehyde dehydrogenase</fullName>
        <ecNumber evidence="7">1.2.1.21</ecNumber>
        <ecNumber evidence="7">1.2.1.22</ecNumber>
    </submittedName>
</protein>
<dbReference type="PROSITE" id="PS00070">
    <property type="entry name" value="ALDEHYDE_DEHYDR_CYS"/>
    <property type="match status" value="1"/>
</dbReference>
<dbReference type="InterPro" id="IPR016163">
    <property type="entry name" value="Ald_DH_C"/>
</dbReference>
<evidence type="ECO:0000259" key="6">
    <source>
        <dbReference type="Pfam" id="PF00171"/>
    </source>
</evidence>
<dbReference type="GO" id="GO:0050569">
    <property type="term" value="F:glycolaldehyde dehydrogenase (NAD+) activity"/>
    <property type="evidence" value="ECO:0007669"/>
    <property type="project" value="UniProtKB-EC"/>
</dbReference>
<organism evidence="7 8">
    <name type="scientific">Sulfurospirillum multivorans (strain DM 12446 / JCM 15788 / NBRC 109480)</name>
    <dbReference type="NCBI Taxonomy" id="1150621"/>
    <lineage>
        <taxon>Bacteria</taxon>
        <taxon>Pseudomonadati</taxon>
        <taxon>Campylobacterota</taxon>
        <taxon>Epsilonproteobacteria</taxon>
        <taxon>Campylobacterales</taxon>
        <taxon>Sulfurospirillaceae</taxon>
        <taxon>Sulfurospirillum</taxon>
    </lineage>
</organism>
<dbReference type="SUPFAM" id="SSF53720">
    <property type="entry name" value="ALDH-like"/>
    <property type="match status" value="1"/>
</dbReference>
<feature type="domain" description="Aldehyde dehydrogenase" evidence="6">
    <location>
        <begin position="30"/>
        <end position="485"/>
    </location>
</feature>
<dbReference type="GO" id="GO:0004777">
    <property type="term" value="F:succinate-semialdehyde dehydrogenase (NAD+) activity"/>
    <property type="evidence" value="ECO:0007669"/>
    <property type="project" value="TreeGrafter"/>
</dbReference>
<evidence type="ECO:0000256" key="2">
    <source>
        <dbReference type="ARBA" id="ARBA00009986"/>
    </source>
</evidence>
<dbReference type="EMBL" id="CP007201">
    <property type="protein sequence ID" value="AHJ12484.1"/>
    <property type="molecule type" value="Genomic_DNA"/>
</dbReference>
<comment type="similarity">
    <text evidence="2 5">Belongs to the aldehyde dehydrogenase family.</text>
</comment>
<dbReference type="GO" id="GO:0042802">
    <property type="term" value="F:identical protein binding"/>
    <property type="evidence" value="ECO:0007669"/>
    <property type="project" value="UniProtKB-ARBA"/>
</dbReference>
<dbReference type="InterPro" id="IPR016162">
    <property type="entry name" value="Ald_DH_N"/>
</dbReference>
<evidence type="ECO:0000313" key="7">
    <source>
        <dbReference type="EMBL" id="AHJ12484.1"/>
    </source>
</evidence>
<accession>A0AA86ALK8</accession>
<feature type="active site" evidence="4">
    <location>
        <position position="261"/>
    </location>
</feature>
<dbReference type="Gene3D" id="3.40.309.10">
    <property type="entry name" value="Aldehyde Dehydrogenase, Chain A, domain 2"/>
    <property type="match status" value="1"/>
</dbReference>
<gene>
    <name evidence="7" type="primary">aldA</name>
    <name evidence="7" type="ORF">SMUL_1221</name>
</gene>
<name>A0AA86ALK8_SULMK</name>
<keyword evidence="3 5" id="KW-0560">Oxidoreductase</keyword>
<dbReference type="Proteomes" id="UP000019322">
    <property type="component" value="Chromosome"/>
</dbReference>
<evidence type="ECO:0000256" key="3">
    <source>
        <dbReference type="ARBA" id="ARBA00023002"/>
    </source>
</evidence>
<dbReference type="PANTHER" id="PTHR43353">
    <property type="entry name" value="SUCCINATE-SEMIALDEHYDE DEHYDROGENASE, MITOCHONDRIAL"/>
    <property type="match status" value="1"/>
</dbReference>
<dbReference type="InterPro" id="IPR015590">
    <property type="entry name" value="Aldehyde_DH_dom"/>
</dbReference>
<dbReference type="Pfam" id="PF00171">
    <property type="entry name" value="Aldedh"/>
    <property type="match status" value="1"/>
</dbReference>
<dbReference type="NCBIfam" id="NF007497">
    <property type="entry name" value="PRK10090.1"/>
    <property type="match status" value="1"/>
</dbReference>
<sequence length="494" mass="53859">MGLHVNLFKEHTMAETKVYQMYINGAFIASKETIPVTNPSTKEVISYIPKGSASDVAAAVESAQIAQRLWEKLPAIERAGYLKKMAQKIRDNAEMLARTITEEQGKVLGLATVEVNFTADYIDYMAEWARRYEGEIIQSDRPNENIFLFKLPIGVAAGILPWNFPFFLIARKLAPALLTGNTIVIKPSSDTPNNAFEFAKLVDQIGLPKGVFNLVSGSGSLVGHALAGHEKVGIVSFTGSVEAGVKIMEAAAKNVTKVSLELGGKAPAIVMCDADINLAVEAIKNSRVINNGQVCNCAERVYVHKSIAQEFSDKITKAMAATTYGNPLTEKVDMGPLINEAAIKHVQALVDSALNAGAKLTTGGKRASRSDGFYYEPTVLVDVKQEMGVIQEEIFGPVLPIMTFDTLDEVIGLANDCQYGLTSSIYTQNLDVAMRACKEIKFGETYINRENFEAMQGFHAGWRKSGIGGADGKHGLEEFLQTKVVYLQYNLNKQ</sequence>
<dbReference type="InterPro" id="IPR029510">
    <property type="entry name" value="Ald_DH_CS_GLU"/>
</dbReference>
<evidence type="ECO:0000313" key="8">
    <source>
        <dbReference type="Proteomes" id="UP000019322"/>
    </source>
</evidence>
<dbReference type="GO" id="GO:0008911">
    <property type="term" value="F:lactaldehyde dehydrogenase (NAD+) activity"/>
    <property type="evidence" value="ECO:0007669"/>
    <property type="project" value="UniProtKB-EC"/>
</dbReference>
<dbReference type="Gene3D" id="3.40.605.10">
    <property type="entry name" value="Aldehyde Dehydrogenase, Chain A, domain 1"/>
    <property type="match status" value="1"/>
</dbReference>
<dbReference type="InterPro" id="IPR016160">
    <property type="entry name" value="Ald_DH_CS_CYS"/>
</dbReference>
<comment type="pathway">
    <text evidence="1">Carbohydrate degradation.</text>
</comment>
<dbReference type="EC" id="1.2.1.22" evidence="7"/>
<dbReference type="GO" id="GO:0016052">
    <property type="term" value="P:carbohydrate catabolic process"/>
    <property type="evidence" value="ECO:0007669"/>
    <property type="project" value="UniProtKB-ARBA"/>
</dbReference>
<dbReference type="InterPro" id="IPR050740">
    <property type="entry name" value="Aldehyde_DH_Superfamily"/>
</dbReference>
<evidence type="ECO:0000256" key="5">
    <source>
        <dbReference type="RuleBase" id="RU003345"/>
    </source>
</evidence>